<name>A0AC59ZZN6_RANTA</name>
<accession>A0AC59ZZN6</accession>
<reference evidence="1" key="1">
    <citation type="submission" date="2023-05" db="EMBL/GenBank/DDBJ databases">
        <authorList>
            <consortium name="ELIXIR-Norway"/>
        </authorList>
    </citation>
    <scope>NUCLEOTIDE SEQUENCE</scope>
</reference>
<sequence length="110" mass="12849">MSTFFFKEFNSHLTLKTQSVLHTHTHKHTHTPAFLVSVQIYKLQRYSSYPFLGIFLRKAYEDSLHWAETEEDTRGKDEDPSKVPIPKEEGLLIRHVPFSHHPHPDPGQTV</sequence>
<organism evidence="1 2">
    <name type="scientific">Rangifer tarandus platyrhynchus</name>
    <name type="common">Svalbard reindeer</name>
    <dbReference type="NCBI Taxonomy" id="3082113"/>
    <lineage>
        <taxon>Eukaryota</taxon>
        <taxon>Metazoa</taxon>
        <taxon>Chordata</taxon>
        <taxon>Craniata</taxon>
        <taxon>Vertebrata</taxon>
        <taxon>Euteleostomi</taxon>
        <taxon>Mammalia</taxon>
        <taxon>Eutheria</taxon>
        <taxon>Laurasiatheria</taxon>
        <taxon>Artiodactyla</taxon>
        <taxon>Ruminantia</taxon>
        <taxon>Pecora</taxon>
        <taxon>Cervidae</taxon>
        <taxon>Odocoileinae</taxon>
        <taxon>Rangifer</taxon>
    </lineage>
</organism>
<proteinExistence type="predicted"/>
<gene>
    <name evidence="1" type="ORF">MRATA1EN22A_LOCUS24785</name>
</gene>
<dbReference type="Proteomes" id="UP001162501">
    <property type="component" value="Chromosome 6"/>
</dbReference>
<evidence type="ECO:0000313" key="2">
    <source>
        <dbReference type="Proteomes" id="UP001162501"/>
    </source>
</evidence>
<evidence type="ECO:0000313" key="1">
    <source>
        <dbReference type="EMBL" id="CAN0536424.1"/>
    </source>
</evidence>
<dbReference type="EMBL" id="OX596090">
    <property type="protein sequence ID" value="CAN0536424.1"/>
    <property type="molecule type" value="Genomic_DNA"/>
</dbReference>
<reference evidence="1" key="2">
    <citation type="submission" date="2025-03" db="EMBL/GenBank/DDBJ databases">
        <authorList>
            <consortium name="ELIXIR-Norway"/>
            <consortium name="Elixir Norway"/>
        </authorList>
    </citation>
    <scope>NUCLEOTIDE SEQUENCE</scope>
</reference>
<protein>
    <submittedName>
        <fullName evidence="1">Uncharacterized protein</fullName>
    </submittedName>
</protein>